<reference evidence="2 3" key="1">
    <citation type="submission" date="2022-10" db="EMBL/GenBank/DDBJ databases">
        <title>Aestuariibacter sp. AA17 isolated from Montipora capitata coral fragment.</title>
        <authorList>
            <person name="Emsley S.A."/>
            <person name="Pfannmuller K.M."/>
            <person name="Loughran R.M."/>
            <person name="Shlafstein M."/>
            <person name="Papke E."/>
            <person name="Saw J.H."/>
            <person name="Ushijima B."/>
            <person name="Videau P."/>
        </authorList>
    </citation>
    <scope>NUCLEOTIDE SEQUENCE [LARGE SCALE GENOMIC DNA]</scope>
    <source>
        <strain evidence="2 3">AA17</strain>
    </source>
</reference>
<evidence type="ECO:0000256" key="1">
    <source>
        <dbReference type="SAM" id="Phobius"/>
    </source>
</evidence>
<keyword evidence="1" id="KW-0472">Membrane</keyword>
<name>A0ABT3A752_9ALTE</name>
<evidence type="ECO:0000313" key="3">
    <source>
        <dbReference type="Proteomes" id="UP001652504"/>
    </source>
</evidence>
<feature type="transmembrane region" description="Helical" evidence="1">
    <location>
        <begin position="45"/>
        <end position="64"/>
    </location>
</feature>
<dbReference type="EMBL" id="JAOWKX010000003">
    <property type="protein sequence ID" value="MCV2884501.1"/>
    <property type="molecule type" value="Genomic_DNA"/>
</dbReference>
<dbReference type="RefSeq" id="WP_263711776.1">
    <property type="nucleotide sequence ID" value="NZ_JAOWKX010000003.1"/>
</dbReference>
<keyword evidence="1" id="KW-0812">Transmembrane</keyword>
<comment type="caution">
    <text evidence="2">The sequence shown here is derived from an EMBL/GenBank/DDBJ whole genome shotgun (WGS) entry which is preliminary data.</text>
</comment>
<dbReference type="Proteomes" id="UP001652504">
    <property type="component" value="Unassembled WGS sequence"/>
</dbReference>
<sequence length="156" mass="18170">MDLIFKNKKRIIWALYLIAVPMFLLSLYVILNIEAYEGGGNRKEGVAYFLIVLAPMLGTMFYFGDKALQTRQLKIDDLGIHFGTEPYLIRFIWKNIKTISIDENSQRVFFDFVRASGPFPTIISELNIGHYDIELDAFIEVLKIKQDTYKFEVIFI</sequence>
<evidence type="ECO:0000313" key="2">
    <source>
        <dbReference type="EMBL" id="MCV2884501.1"/>
    </source>
</evidence>
<feature type="transmembrane region" description="Helical" evidence="1">
    <location>
        <begin position="12"/>
        <end position="33"/>
    </location>
</feature>
<organism evidence="2 3">
    <name type="scientific">Fluctibacter corallii</name>
    <dbReference type="NCBI Taxonomy" id="2984329"/>
    <lineage>
        <taxon>Bacteria</taxon>
        <taxon>Pseudomonadati</taxon>
        <taxon>Pseudomonadota</taxon>
        <taxon>Gammaproteobacteria</taxon>
        <taxon>Alteromonadales</taxon>
        <taxon>Alteromonadaceae</taxon>
        <taxon>Fluctibacter</taxon>
    </lineage>
</organism>
<keyword evidence="1" id="KW-1133">Transmembrane helix</keyword>
<keyword evidence="3" id="KW-1185">Reference proteome</keyword>
<protein>
    <submittedName>
        <fullName evidence="2">Uncharacterized protein</fullName>
    </submittedName>
</protein>
<accession>A0ABT3A752</accession>
<proteinExistence type="predicted"/>
<gene>
    <name evidence="2" type="ORF">OE749_07330</name>
</gene>